<name>A0ACC0BU74_CATRO</name>
<accession>A0ACC0BU74</accession>
<keyword evidence="2" id="KW-1185">Reference proteome</keyword>
<gene>
    <name evidence="1" type="ORF">M9H77_07104</name>
</gene>
<proteinExistence type="predicted"/>
<evidence type="ECO:0000313" key="2">
    <source>
        <dbReference type="Proteomes" id="UP001060085"/>
    </source>
</evidence>
<reference evidence="2" key="1">
    <citation type="journal article" date="2023" name="Nat. Plants">
        <title>Single-cell RNA sequencing provides a high-resolution roadmap for understanding the multicellular compartmentation of specialized metabolism.</title>
        <authorList>
            <person name="Sun S."/>
            <person name="Shen X."/>
            <person name="Li Y."/>
            <person name="Li Y."/>
            <person name="Wang S."/>
            <person name="Li R."/>
            <person name="Zhang H."/>
            <person name="Shen G."/>
            <person name="Guo B."/>
            <person name="Wei J."/>
            <person name="Xu J."/>
            <person name="St-Pierre B."/>
            <person name="Chen S."/>
            <person name="Sun C."/>
        </authorList>
    </citation>
    <scope>NUCLEOTIDE SEQUENCE [LARGE SCALE GENOMIC DNA]</scope>
</reference>
<protein>
    <submittedName>
        <fullName evidence="1">Uncharacterized protein</fullName>
    </submittedName>
</protein>
<dbReference type="EMBL" id="CM044702">
    <property type="protein sequence ID" value="KAI5676154.1"/>
    <property type="molecule type" value="Genomic_DNA"/>
</dbReference>
<evidence type="ECO:0000313" key="1">
    <source>
        <dbReference type="EMBL" id="KAI5676154.1"/>
    </source>
</evidence>
<comment type="caution">
    <text evidence="1">The sequence shown here is derived from an EMBL/GenBank/DDBJ whole genome shotgun (WGS) entry which is preliminary data.</text>
</comment>
<sequence>MAWMHIPIIRHRLDNAIEIYDEHAPFGAKWIVPFDMTSTSIHGLTTYRDLLISCPMIREFQSLAGRGPLDMLRDSGVSLSREGYETASMLQYIDDMADSQLSVPSLSPPSQSFAVRDRGPPMLSICRLPLSVSLHGLELPSILNNVDRSTVEIPSTLQGYPWNKLLDLESLQVFNSVEQQHNFYP</sequence>
<dbReference type="Proteomes" id="UP001060085">
    <property type="component" value="Linkage Group LG02"/>
</dbReference>
<organism evidence="1 2">
    <name type="scientific">Catharanthus roseus</name>
    <name type="common">Madagascar periwinkle</name>
    <name type="synonym">Vinca rosea</name>
    <dbReference type="NCBI Taxonomy" id="4058"/>
    <lineage>
        <taxon>Eukaryota</taxon>
        <taxon>Viridiplantae</taxon>
        <taxon>Streptophyta</taxon>
        <taxon>Embryophyta</taxon>
        <taxon>Tracheophyta</taxon>
        <taxon>Spermatophyta</taxon>
        <taxon>Magnoliopsida</taxon>
        <taxon>eudicotyledons</taxon>
        <taxon>Gunneridae</taxon>
        <taxon>Pentapetalae</taxon>
        <taxon>asterids</taxon>
        <taxon>lamiids</taxon>
        <taxon>Gentianales</taxon>
        <taxon>Apocynaceae</taxon>
        <taxon>Rauvolfioideae</taxon>
        <taxon>Vinceae</taxon>
        <taxon>Catharanthinae</taxon>
        <taxon>Catharanthus</taxon>
    </lineage>
</organism>